<keyword evidence="2" id="KW-1185">Reference proteome</keyword>
<gene>
    <name evidence="1" type="ORF">ACOLOM_LOCUS4115</name>
</gene>
<evidence type="ECO:0000313" key="1">
    <source>
        <dbReference type="EMBL" id="CAG8532097.1"/>
    </source>
</evidence>
<name>A0ACA9LKP4_9GLOM</name>
<dbReference type="Proteomes" id="UP000789525">
    <property type="component" value="Unassembled WGS sequence"/>
</dbReference>
<comment type="caution">
    <text evidence="1">The sequence shown here is derived from an EMBL/GenBank/DDBJ whole genome shotgun (WGS) entry which is preliminary data.</text>
</comment>
<evidence type="ECO:0000313" key="2">
    <source>
        <dbReference type="Proteomes" id="UP000789525"/>
    </source>
</evidence>
<reference evidence="1" key="1">
    <citation type="submission" date="2021-06" db="EMBL/GenBank/DDBJ databases">
        <authorList>
            <person name="Kallberg Y."/>
            <person name="Tangrot J."/>
            <person name="Rosling A."/>
        </authorList>
    </citation>
    <scope>NUCLEOTIDE SEQUENCE</scope>
    <source>
        <strain evidence="1">CL356</strain>
    </source>
</reference>
<sequence length="176" mass="19153">MSTLSAIFSNNSSSSAIIIPGGPTLSYPELFHQVQLFQRQITDLYELRVQDVVAIVLPNSLEFTVSFLAVTLLRNVAAPLNPNYTENEFKFYFEDSKSKAVIVPKGWSQQNKAAVKAANAFGVSVTEAAWDNSRGQIVLNAPSGSNHRGKYKEQEPNPGDVALLLHTSGTTGRPKG</sequence>
<proteinExistence type="predicted"/>
<accession>A0ACA9LKP4</accession>
<protein>
    <submittedName>
        <fullName evidence="1">13556_t:CDS:1</fullName>
    </submittedName>
</protein>
<organism evidence="1 2">
    <name type="scientific">Acaulospora colombiana</name>
    <dbReference type="NCBI Taxonomy" id="27376"/>
    <lineage>
        <taxon>Eukaryota</taxon>
        <taxon>Fungi</taxon>
        <taxon>Fungi incertae sedis</taxon>
        <taxon>Mucoromycota</taxon>
        <taxon>Glomeromycotina</taxon>
        <taxon>Glomeromycetes</taxon>
        <taxon>Diversisporales</taxon>
        <taxon>Acaulosporaceae</taxon>
        <taxon>Acaulospora</taxon>
    </lineage>
</organism>
<dbReference type="EMBL" id="CAJVPT010006554">
    <property type="protein sequence ID" value="CAG8532097.1"/>
    <property type="molecule type" value="Genomic_DNA"/>
</dbReference>